<dbReference type="Proteomes" id="UP001321305">
    <property type="component" value="Chromosome"/>
</dbReference>
<dbReference type="Pfam" id="PF05154">
    <property type="entry name" value="TM2"/>
    <property type="match status" value="1"/>
</dbReference>
<organism evidence="7 8">
    <name type="scientific">Mycovorax composti</name>
    <dbReference type="NCBI Taxonomy" id="2962693"/>
    <lineage>
        <taxon>Bacteria</taxon>
        <taxon>Pseudomonadati</taxon>
        <taxon>Bacteroidota</taxon>
        <taxon>Chitinophagia</taxon>
        <taxon>Chitinophagales</taxon>
        <taxon>Chitinophagaceae</taxon>
        <taxon>Mycovorax</taxon>
    </lineage>
</organism>
<evidence type="ECO:0000256" key="5">
    <source>
        <dbReference type="SAM" id="Phobius"/>
    </source>
</evidence>
<evidence type="ECO:0000313" key="7">
    <source>
        <dbReference type="EMBL" id="WWC84844.1"/>
    </source>
</evidence>
<protein>
    <recommendedName>
        <fullName evidence="6">TM2 domain-containing protein</fullName>
    </recommendedName>
</protein>
<keyword evidence="3 5" id="KW-1133">Transmembrane helix</keyword>
<name>A0ABZ2ENN1_9BACT</name>
<feature type="transmembrane region" description="Helical" evidence="5">
    <location>
        <begin position="74"/>
        <end position="96"/>
    </location>
</feature>
<evidence type="ECO:0000313" key="8">
    <source>
        <dbReference type="Proteomes" id="UP001321305"/>
    </source>
</evidence>
<feature type="transmembrane region" description="Helical" evidence="5">
    <location>
        <begin position="49"/>
        <end position="68"/>
    </location>
</feature>
<dbReference type="EMBL" id="CP144143">
    <property type="protein sequence ID" value="WWC84844.1"/>
    <property type="molecule type" value="Genomic_DNA"/>
</dbReference>
<accession>A0ABZ2ENN1</accession>
<evidence type="ECO:0000259" key="6">
    <source>
        <dbReference type="Pfam" id="PF05154"/>
    </source>
</evidence>
<reference evidence="8" key="1">
    <citation type="submission" date="2024-01" db="EMBL/GenBank/DDBJ databases">
        <title>Mycovorax composti gen. nov. sp. nov., a member of the family Chitinophagaceae isolated from button mushroom compost.</title>
        <authorList>
            <person name="Thai M."/>
            <person name="Bell T.L."/>
            <person name="Kertesz M.A."/>
        </authorList>
    </citation>
    <scope>NUCLEOTIDE SEQUENCE [LARGE SCALE GENOMIC DNA]</scope>
    <source>
        <strain evidence="8">C216</strain>
    </source>
</reference>
<gene>
    <name evidence="7" type="ORF">PIECOFPK_02586</name>
</gene>
<comment type="subcellular location">
    <subcellularLocation>
        <location evidence="1">Membrane</location>
        <topology evidence="1">Multi-pass membrane protein</topology>
    </subcellularLocation>
</comment>
<feature type="domain" description="TM2" evidence="6">
    <location>
        <begin position="45"/>
        <end position="94"/>
    </location>
</feature>
<proteinExistence type="predicted"/>
<sequence>MDQQQILRMFPDIEYEEMAALLHLTENMTEQQQQTFLVIYQGKRKDRTLMLVFALLGFVGVAGIHRIITGDIGLGILYFFTAGLCFIGTIVDLVNIKKLTMDYNIKMAYETANLATAVFK</sequence>
<evidence type="ECO:0000256" key="2">
    <source>
        <dbReference type="ARBA" id="ARBA00022692"/>
    </source>
</evidence>
<evidence type="ECO:0000256" key="4">
    <source>
        <dbReference type="ARBA" id="ARBA00023136"/>
    </source>
</evidence>
<evidence type="ECO:0000256" key="1">
    <source>
        <dbReference type="ARBA" id="ARBA00004141"/>
    </source>
</evidence>
<dbReference type="RefSeq" id="WP_409966076.1">
    <property type="nucleotide sequence ID" value="NZ_CP144143.1"/>
</dbReference>
<dbReference type="InterPro" id="IPR007829">
    <property type="entry name" value="TM2"/>
</dbReference>
<keyword evidence="8" id="KW-1185">Reference proteome</keyword>
<keyword evidence="4 5" id="KW-0472">Membrane</keyword>
<evidence type="ECO:0000256" key="3">
    <source>
        <dbReference type="ARBA" id="ARBA00022989"/>
    </source>
</evidence>
<keyword evidence="2 5" id="KW-0812">Transmembrane</keyword>